<evidence type="ECO:0000256" key="2">
    <source>
        <dbReference type="ARBA" id="ARBA00022801"/>
    </source>
</evidence>
<dbReference type="InterPro" id="IPR029069">
    <property type="entry name" value="HotDog_dom_sf"/>
</dbReference>
<dbReference type="CDD" id="cd03443">
    <property type="entry name" value="PaaI_thioesterase"/>
    <property type="match status" value="1"/>
</dbReference>
<gene>
    <name evidence="4" type="ORF">JAAARDRAFT_117989</name>
</gene>
<feature type="domain" description="Thioesterase" evidence="3">
    <location>
        <begin position="107"/>
        <end position="183"/>
    </location>
</feature>
<evidence type="ECO:0000256" key="1">
    <source>
        <dbReference type="ARBA" id="ARBA00008324"/>
    </source>
</evidence>
<dbReference type="Proteomes" id="UP000027265">
    <property type="component" value="Unassembled WGS sequence"/>
</dbReference>
<keyword evidence="5" id="KW-1185">Reference proteome</keyword>
<dbReference type="PANTHER" id="PTHR21660">
    <property type="entry name" value="THIOESTERASE SUPERFAMILY MEMBER-RELATED"/>
    <property type="match status" value="1"/>
</dbReference>
<dbReference type="OrthoDB" id="2831072at2759"/>
<reference evidence="5" key="1">
    <citation type="journal article" date="2014" name="Proc. Natl. Acad. Sci. U.S.A.">
        <title>Extensive sampling of basidiomycete genomes demonstrates inadequacy of the white-rot/brown-rot paradigm for wood decay fungi.</title>
        <authorList>
            <person name="Riley R."/>
            <person name="Salamov A.A."/>
            <person name="Brown D.W."/>
            <person name="Nagy L.G."/>
            <person name="Floudas D."/>
            <person name="Held B.W."/>
            <person name="Levasseur A."/>
            <person name="Lombard V."/>
            <person name="Morin E."/>
            <person name="Otillar R."/>
            <person name="Lindquist E.A."/>
            <person name="Sun H."/>
            <person name="LaButti K.M."/>
            <person name="Schmutz J."/>
            <person name="Jabbour D."/>
            <person name="Luo H."/>
            <person name="Baker S.E."/>
            <person name="Pisabarro A.G."/>
            <person name="Walton J.D."/>
            <person name="Blanchette R.A."/>
            <person name="Henrissat B."/>
            <person name="Martin F."/>
            <person name="Cullen D."/>
            <person name="Hibbett D.S."/>
            <person name="Grigoriev I.V."/>
        </authorList>
    </citation>
    <scope>NUCLEOTIDE SEQUENCE [LARGE SCALE GENOMIC DNA]</scope>
    <source>
        <strain evidence="5">MUCL 33604</strain>
    </source>
</reference>
<keyword evidence="2" id="KW-0378">Hydrolase</keyword>
<protein>
    <recommendedName>
        <fullName evidence="3">Thioesterase domain-containing protein</fullName>
    </recommendedName>
</protein>
<dbReference type="AlphaFoldDB" id="A0A067QN48"/>
<evidence type="ECO:0000313" key="4">
    <source>
        <dbReference type="EMBL" id="KDQ64056.1"/>
    </source>
</evidence>
<dbReference type="STRING" id="933084.A0A067QN48"/>
<comment type="similarity">
    <text evidence="1">Belongs to the thioesterase PaaI family.</text>
</comment>
<dbReference type="EMBL" id="KL197709">
    <property type="protein sequence ID" value="KDQ64056.1"/>
    <property type="molecule type" value="Genomic_DNA"/>
</dbReference>
<evidence type="ECO:0000259" key="3">
    <source>
        <dbReference type="Pfam" id="PF03061"/>
    </source>
</evidence>
<dbReference type="InterPro" id="IPR006683">
    <property type="entry name" value="Thioestr_dom"/>
</dbReference>
<dbReference type="HOGENOM" id="CLU_085799_0_1_1"/>
<dbReference type="Gene3D" id="3.10.129.10">
    <property type="entry name" value="Hotdog Thioesterase"/>
    <property type="match status" value="1"/>
</dbReference>
<dbReference type="PANTHER" id="PTHR21660:SF1">
    <property type="entry name" value="ACYL-COENZYME A THIOESTERASE 13"/>
    <property type="match status" value="1"/>
</dbReference>
<organism evidence="4 5">
    <name type="scientific">Jaapia argillacea MUCL 33604</name>
    <dbReference type="NCBI Taxonomy" id="933084"/>
    <lineage>
        <taxon>Eukaryota</taxon>
        <taxon>Fungi</taxon>
        <taxon>Dikarya</taxon>
        <taxon>Basidiomycota</taxon>
        <taxon>Agaricomycotina</taxon>
        <taxon>Agaricomycetes</taxon>
        <taxon>Agaricomycetidae</taxon>
        <taxon>Jaapiales</taxon>
        <taxon>Jaapiaceae</taxon>
        <taxon>Jaapia</taxon>
    </lineage>
</organism>
<dbReference type="Pfam" id="PF03061">
    <property type="entry name" value="4HBT"/>
    <property type="match status" value="1"/>
</dbReference>
<dbReference type="InterPro" id="IPR039298">
    <property type="entry name" value="ACOT13"/>
</dbReference>
<name>A0A067QN48_9AGAM</name>
<sequence length="208" mass="22022">MSPPHQPPLAFFRSLPQPCDPPPTEVRNIKGNISEGDKQLNVNVLAHFVSGGKQFGVGVGRGVRLVEIWIGDGVGGGESGMEVEVGKAKEARTVCEIVVTEEMANLFGVLHGACAAYIVDLCSSVPLIALGIANGLDYSGMSQSMHLIWHDAAKVGTTLKVVGTNVSVGGRIMAARCEIRDKATDRLFVSAVHTKIHPGAKRKSTVKL</sequence>
<accession>A0A067QN48</accession>
<dbReference type="GO" id="GO:0047617">
    <property type="term" value="F:fatty acyl-CoA hydrolase activity"/>
    <property type="evidence" value="ECO:0007669"/>
    <property type="project" value="InterPro"/>
</dbReference>
<dbReference type="SUPFAM" id="SSF54637">
    <property type="entry name" value="Thioesterase/thiol ester dehydrase-isomerase"/>
    <property type="match status" value="1"/>
</dbReference>
<dbReference type="InParanoid" id="A0A067QN48"/>
<proteinExistence type="inferred from homology"/>
<evidence type="ECO:0000313" key="5">
    <source>
        <dbReference type="Proteomes" id="UP000027265"/>
    </source>
</evidence>